<reference evidence="4 7" key="2">
    <citation type="submission" date="2019-07" db="EMBL/GenBank/DDBJ databases">
        <title>Whole genome shotgun sequence of Lactobacillus siliginis NBRC 101315.</title>
        <authorList>
            <person name="Hosoyama A."/>
            <person name="Uohara A."/>
            <person name="Ohji S."/>
            <person name="Ichikawa N."/>
        </authorList>
    </citation>
    <scope>NUCLEOTIDE SEQUENCE [LARGE SCALE GENOMIC DNA]</scope>
    <source>
        <strain evidence="4 7">NBRC 101315</strain>
    </source>
</reference>
<comment type="similarity">
    <text evidence="1">Belongs to the IMPACT family.</text>
</comment>
<dbReference type="EMBL" id="BJUD01000030">
    <property type="protein sequence ID" value="GEK29074.1"/>
    <property type="molecule type" value="Genomic_DNA"/>
</dbReference>
<dbReference type="AlphaFoldDB" id="A0A0R2LD80"/>
<evidence type="ECO:0000313" key="7">
    <source>
        <dbReference type="Proteomes" id="UP000321429"/>
    </source>
</evidence>
<dbReference type="InterPro" id="IPR020569">
    <property type="entry name" value="UPF0029_Impact_CS"/>
</dbReference>
<dbReference type="RefSeq" id="WP_057809172.1">
    <property type="nucleotide sequence ID" value="NZ_BJUD01000030.1"/>
</dbReference>
<dbReference type="Proteomes" id="UP000321429">
    <property type="component" value="Unassembled WGS sequence"/>
</dbReference>
<evidence type="ECO:0000259" key="2">
    <source>
        <dbReference type="Pfam" id="PF01205"/>
    </source>
</evidence>
<dbReference type="NCBIfam" id="TIGR00257">
    <property type="entry name" value="IMPACT_YIGZ"/>
    <property type="match status" value="1"/>
</dbReference>
<evidence type="ECO:0000256" key="1">
    <source>
        <dbReference type="ARBA" id="ARBA00007665"/>
    </source>
</evidence>
<dbReference type="SUPFAM" id="SSF54211">
    <property type="entry name" value="Ribosomal protein S5 domain 2-like"/>
    <property type="match status" value="1"/>
</dbReference>
<feature type="domain" description="UPF0029" evidence="3">
    <location>
        <begin position="140"/>
        <end position="194"/>
    </location>
</feature>
<evidence type="ECO:0000313" key="4">
    <source>
        <dbReference type="EMBL" id="GEK29074.1"/>
    </source>
</evidence>
<dbReference type="InterPro" id="IPR015796">
    <property type="entry name" value="Impact_YigZ-like"/>
</dbReference>
<feature type="domain" description="Impact N-terminal" evidence="2">
    <location>
        <begin position="19"/>
        <end position="124"/>
    </location>
</feature>
<gene>
    <name evidence="5" type="ORF">IV55_GL001108</name>
    <name evidence="4" type="ORF">LSI01_13850</name>
</gene>
<proteinExistence type="inferred from homology"/>
<sequence length="211" mass="22884">MTIPFLSLADAITSEQIIKKSRFLAQATPISSEQAANDFLESVSIEHKSANHHPFAYVLGDNDEITRQSDAGEPAGTSGSPILNVITQNHLHNVLIVVTRYFGGIKLGSGGLIRAYGTSATQVVNTGQLVVRQALTRFSITLPYALAEPLTHWLTDRVVTVEQTDYGAAVTFTVLVTTDDASFITDLTSKTSGQAQLEKIADVFDMIPYER</sequence>
<dbReference type="InterPro" id="IPR023582">
    <property type="entry name" value="Impact"/>
</dbReference>
<dbReference type="InterPro" id="IPR036956">
    <property type="entry name" value="Impact_N_sf"/>
</dbReference>
<dbReference type="GO" id="GO:0005737">
    <property type="term" value="C:cytoplasm"/>
    <property type="evidence" value="ECO:0007669"/>
    <property type="project" value="TreeGrafter"/>
</dbReference>
<dbReference type="InterPro" id="IPR020568">
    <property type="entry name" value="Ribosomal_Su5_D2-typ_SF"/>
</dbReference>
<keyword evidence="6" id="KW-1185">Reference proteome</keyword>
<reference evidence="5 6" key="1">
    <citation type="journal article" date="2015" name="Genome Announc.">
        <title>Expanding the biotechnology potential of lactobacilli through comparative genomics of 213 strains and associated genera.</title>
        <authorList>
            <person name="Sun Z."/>
            <person name="Harris H.M."/>
            <person name="McCann A."/>
            <person name="Guo C."/>
            <person name="Argimon S."/>
            <person name="Zhang W."/>
            <person name="Yang X."/>
            <person name="Jeffery I.B."/>
            <person name="Cooney J.C."/>
            <person name="Kagawa T.F."/>
            <person name="Liu W."/>
            <person name="Song Y."/>
            <person name="Salvetti E."/>
            <person name="Wrobel A."/>
            <person name="Rasinkangas P."/>
            <person name="Parkhill J."/>
            <person name="Rea M.C."/>
            <person name="O'Sullivan O."/>
            <person name="Ritari J."/>
            <person name="Douillard F.P."/>
            <person name="Paul Ross R."/>
            <person name="Yang R."/>
            <person name="Briner A.E."/>
            <person name="Felis G.E."/>
            <person name="de Vos W.M."/>
            <person name="Barrangou R."/>
            <person name="Klaenhammer T.R."/>
            <person name="Caufield P.W."/>
            <person name="Cui Y."/>
            <person name="Zhang H."/>
            <person name="O'Toole P.W."/>
        </authorList>
    </citation>
    <scope>NUCLEOTIDE SEQUENCE [LARGE SCALE GENOMIC DNA]</scope>
    <source>
        <strain evidence="5 6">DSM 22696</strain>
    </source>
</reference>
<dbReference type="PANTHER" id="PTHR16301">
    <property type="entry name" value="IMPACT-RELATED"/>
    <property type="match status" value="1"/>
</dbReference>
<dbReference type="OrthoDB" id="9813771at2"/>
<name>A0A0R2LD80_9LACO</name>
<dbReference type="InterPro" id="IPR015269">
    <property type="entry name" value="UPF0029_Impact_C"/>
</dbReference>
<dbReference type="PATRIC" id="fig|348151.3.peg.1137"/>
<protein>
    <submittedName>
        <fullName evidence="5">IMPACT family member yvyE</fullName>
    </submittedName>
    <submittedName>
        <fullName evidence="4">YigZ family protein</fullName>
    </submittedName>
</protein>
<evidence type="ECO:0000313" key="5">
    <source>
        <dbReference type="EMBL" id="KRN96589.1"/>
    </source>
</evidence>
<dbReference type="Pfam" id="PF09186">
    <property type="entry name" value="DUF1949"/>
    <property type="match status" value="1"/>
</dbReference>
<evidence type="ECO:0000259" key="3">
    <source>
        <dbReference type="Pfam" id="PF09186"/>
    </source>
</evidence>
<dbReference type="GO" id="GO:0006446">
    <property type="term" value="P:regulation of translational initiation"/>
    <property type="evidence" value="ECO:0007669"/>
    <property type="project" value="TreeGrafter"/>
</dbReference>
<dbReference type="Pfam" id="PF01205">
    <property type="entry name" value="Impact_N"/>
    <property type="match status" value="1"/>
</dbReference>
<evidence type="ECO:0000313" key="6">
    <source>
        <dbReference type="Proteomes" id="UP000051139"/>
    </source>
</evidence>
<dbReference type="SUPFAM" id="SSF54980">
    <property type="entry name" value="EF-G C-terminal domain-like"/>
    <property type="match status" value="1"/>
</dbReference>
<accession>A0A0R2LD80</accession>
<organism evidence="5 6">
    <name type="scientific">Furfurilactobacillus siliginis</name>
    <dbReference type="NCBI Taxonomy" id="348151"/>
    <lineage>
        <taxon>Bacteria</taxon>
        <taxon>Bacillati</taxon>
        <taxon>Bacillota</taxon>
        <taxon>Bacilli</taxon>
        <taxon>Lactobacillales</taxon>
        <taxon>Lactobacillaceae</taxon>
        <taxon>Furfurilactobacillus</taxon>
    </lineage>
</organism>
<dbReference type="Proteomes" id="UP000051139">
    <property type="component" value="Unassembled WGS sequence"/>
</dbReference>
<dbReference type="PROSITE" id="PS00910">
    <property type="entry name" value="UPF0029"/>
    <property type="match status" value="1"/>
</dbReference>
<dbReference type="Gene3D" id="3.30.230.30">
    <property type="entry name" value="Impact, N-terminal domain"/>
    <property type="match status" value="1"/>
</dbReference>
<dbReference type="InterPro" id="IPR001498">
    <property type="entry name" value="Impact_N"/>
</dbReference>
<dbReference type="Gene3D" id="3.30.70.240">
    <property type="match status" value="1"/>
</dbReference>
<dbReference type="EMBL" id="JQCB01000003">
    <property type="protein sequence ID" value="KRN96589.1"/>
    <property type="molecule type" value="Genomic_DNA"/>
</dbReference>
<comment type="caution">
    <text evidence="5">The sequence shown here is derived from an EMBL/GenBank/DDBJ whole genome shotgun (WGS) entry which is preliminary data.</text>
</comment>
<dbReference type="STRING" id="348151.IV55_GL001108"/>
<dbReference type="PANTHER" id="PTHR16301:SF20">
    <property type="entry name" value="IMPACT FAMILY MEMBER YIGZ"/>
    <property type="match status" value="1"/>
</dbReference>
<dbReference type="InterPro" id="IPR035647">
    <property type="entry name" value="EFG_III/V"/>
</dbReference>